<evidence type="ECO:0000256" key="6">
    <source>
        <dbReference type="ARBA" id="ARBA00023209"/>
    </source>
</evidence>
<sequence length="347" mass="37417">MAANCTIAVDAMGGDRGAGVVFQAITDVLETDPALRIIVFQKETVSGPSISPVVSDSSFKSMIASGRLEIRHSSSVVDKSDKPTYAYKHRADSSMADALRCVAEREAQACVTPGNTGALLVFAKALVGTHTSIERPAFIKRLQLGSNISYVLDLGANVDCRGERLFQFAVMGSALVSALHDIERPQIALLNIGSEDIKGNEQVRLAARLIEEAKWLNYRGFVEGGALFNSDANVIVCDGFVGNAALKAGEEVARQILKQFDVMLSGHWWSFFVRRLSRPLFARIRRGIDPDHNNGASLVGLLGTVVKSHGNADRRGFAAALRQAASEARSEVALRVCRELDSIAFNA</sequence>
<comment type="caution">
    <text evidence="11">The sequence shown here is derived from an EMBL/GenBank/DDBJ whole genome shotgun (WGS) entry which is preliminary data.</text>
</comment>
<evidence type="ECO:0000256" key="10">
    <source>
        <dbReference type="HAMAP-Rule" id="MF_00019"/>
    </source>
</evidence>
<evidence type="ECO:0000256" key="9">
    <source>
        <dbReference type="ARBA" id="ARBA00046608"/>
    </source>
</evidence>
<name>A0ABP7NQR2_9GAMM</name>
<evidence type="ECO:0000256" key="1">
    <source>
        <dbReference type="ARBA" id="ARBA00001232"/>
    </source>
</evidence>
<dbReference type="InterPro" id="IPR012281">
    <property type="entry name" value="Phospholipid_synth_PlsX-like"/>
</dbReference>
<keyword evidence="4 10" id="KW-0808">Transferase</keyword>
<dbReference type="Proteomes" id="UP001501337">
    <property type="component" value="Unassembled WGS sequence"/>
</dbReference>
<evidence type="ECO:0000313" key="11">
    <source>
        <dbReference type="EMBL" id="GAA3951650.1"/>
    </source>
</evidence>
<comment type="subunit">
    <text evidence="9 10">Homodimer. Probably interacts with PlsY.</text>
</comment>
<evidence type="ECO:0000256" key="2">
    <source>
        <dbReference type="ARBA" id="ARBA00022490"/>
    </source>
</evidence>
<dbReference type="PIRSF" id="PIRSF002465">
    <property type="entry name" value="Phsphlp_syn_PlsX"/>
    <property type="match status" value="1"/>
</dbReference>
<dbReference type="GO" id="GO:0016746">
    <property type="term" value="F:acyltransferase activity"/>
    <property type="evidence" value="ECO:0007669"/>
    <property type="project" value="UniProtKB-KW"/>
</dbReference>
<dbReference type="InterPro" id="IPR003664">
    <property type="entry name" value="FA_synthesis"/>
</dbReference>
<comment type="subcellular location">
    <subcellularLocation>
        <location evidence="10">Cytoplasm</location>
    </subcellularLocation>
    <text evidence="10">Associated with the membrane possibly through PlsY.</text>
</comment>
<proteinExistence type="inferred from homology"/>
<dbReference type="HAMAP" id="MF_00019">
    <property type="entry name" value="PlsX"/>
    <property type="match status" value="1"/>
</dbReference>
<keyword evidence="2 10" id="KW-0963">Cytoplasm</keyword>
<dbReference type="PANTHER" id="PTHR30100:SF1">
    <property type="entry name" value="PHOSPHATE ACYLTRANSFERASE"/>
    <property type="match status" value="1"/>
</dbReference>
<accession>A0ABP7NQR2</accession>
<comment type="function">
    <text evidence="10">Catalyzes the reversible formation of acyl-phosphate (acyl-PO(4)) from acyl-[acyl-carrier-protein] (acyl-ACP). This enzyme utilizes acyl-ACP as fatty acyl donor, but not acyl-CoA.</text>
</comment>
<comment type="catalytic activity">
    <reaction evidence="1 10">
        <text>a fatty acyl-[ACP] + phosphate = an acyl phosphate + holo-[ACP]</text>
        <dbReference type="Rhea" id="RHEA:42292"/>
        <dbReference type="Rhea" id="RHEA-COMP:9685"/>
        <dbReference type="Rhea" id="RHEA-COMP:14125"/>
        <dbReference type="ChEBI" id="CHEBI:43474"/>
        <dbReference type="ChEBI" id="CHEBI:59918"/>
        <dbReference type="ChEBI" id="CHEBI:64479"/>
        <dbReference type="ChEBI" id="CHEBI:138651"/>
        <dbReference type="EC" id="2.3.1.274"/>
    </reaction>
</comment>
<evidence type="ECO:0000256" key="3">
    <source>
        <dbReference type="ARBA" id="ARBA00022516"/>
    </source>
</evidence>
<keyword evidence="11" id="KW-0012">Acyltransferase</keyword>
<organism evidence="11 12">
    <name type="scientific">Allohahella marinimesophila</name>
    <dbReference type="NCBI Taxonomy" id="1054972"/>
    <lineage>
        <taxon>Bacteria</taxon>
        <taxon>Pseudomonadati</taxon>
        <taxon>Pseudomonadota</taxon>
        <taxon>Gammaproteobacteria</taxon>
        <taxon>Oceanospirillales</taxon>
        <taxon>Hahellaceae</taxon>
        <taxon>Allohahella</taxon>
    </lineage>
</organism>
<comment type="similarity">
    <text evidence="10">Belongs to the PlsX family.</text>
</comment>
<comment type="pathway">
    <text evidence="10">Lipid metabolism; phospholipid metabolism.</text>
</comment>
<keyword evidence="5 10" id="KW-0443">Lipid metabolism</keyword>
<protein>
    <recommendedName>
        <fullName evidence="8 10">Phosphate acyltransferase</fullName>
        <ecNumber evidence="8 10">2.3.1.274</ecNumber>
    </recommendedName>
    <alternativeName>
        <fullName evidence="10">Acyl-ACP phosphotransacylase</fullName>
    </alternativeName>
    <alternativeName>
        <fullName evidence="10">Acyl-[acyl-carrier-protein]--phosphate acyltransferase</fullName>
    </alternativeName>
    <alternativeName>
        <fullName evidence="10">Phosphate-acyl-ACP acyltransferase</fullName>
    </alternativeName>
</protein>
<dbReference type="NCBIfam" id="TIGR00182">
    <property type="entry name" value="plsX"/>
    <property type="match status" value="1"/>
</dbReference>
<dbReference type="EMBL" id="BAABBO010000001">
    <property type="protein sequence ID" value="GAA3951650.1"/>
    <property type="molecule type" value="Genomic_DNA"/>
</dbReference>
<evidence type="ECO:0000313" key="12">
    <source>
        <dbReference type="Proteomes" id="UP001501337"/>
    </source>
</evidence>
<dbReference type="Pfam" id="PF02504">
    <property type="entry name" value="FA_synthesis"/>
    <property type="match status" value="1"/>
</dbReference>
<evidence type="ECO:0000256" key="8">
    <source>
        <dbReference type="ARBA" id="ARBA00024069"/>
    </source>
</evidence>
<gene>
    <name evidence="10 11" type="primary">plsX</name>
    <name evidence="11" type="ORF">GCM10022278_08430</name>
</gene>
<keyword evidence="12" id="KW-1185">Reference proteome</keyword>
<reference evidence="12" key="1">
    <citation type="journal article" date="2019" name="Int. J. Syst. Evol. Microbiol.">
        <title>The Global Catalogue of Microorganisms (GCM) 10K type strain sequencing project: providing services to taxonomists for standard genome sequencing and annotation.</title>
        <authorList>
            <consortium name="The Broad Institute Genomics Platform"/>
            <consortium name="The Broad Institute Genome Sequencing Center for Infectious Disease"/>
            <person name="Wu L."/>
            <person name="Ma J."/>
        </authorList>
    </citation>
    <scope>NUCLEOTIDE SEQUENCE [LARGE SCALE GENOMIC DNA]</scope>
    <source>
        <strain evidence="12">JCM 17555</strain>
    </source>
</reference>
<evidence type="ECO:0000256" key="4">
    <source>
        <dbReference type="ARBA" id="ARBA00022679"/>
    </source>
</evidence>
<keyword evidence="7 10" id="KW-1208">Phospholipid metabolism</keyword>
<dbReference type="RefSeq" id="WP_344803583.1">
    <property type="nucleotide sequence ID" value="NZ_BAABBO010000001.1"/>
</dbReference>
<keyword evidence="3 10" id="KW-0444">Lipid biosynthesis</keyword>
<evidence type="ECO:0000256" key="5">
    <source>
        <dbReference type="ARBA" id="ARBA00023098"/>
    </source>
</evidence>
<dbReference type="EC" id="2.3.1.274" evidence="8 10"/>
<dbReference type="PANTHER" id="PTHR30100">
    <property type="entry name" value="FATTY ACID/PHOSPHOLIPID SYNTHESIS PROTEIN PLSX"/>
    <property type="match status" value="1"/>
</dbReference>
<dbReference type="Gene3D" id="3.40.718.10">
    <property type="entry name" value="Isopropylmalate Dehydrogenase"/>
    <property type="match status" value="1"/>
</dbReference>
<dbReference type="SUPFAM" id="SSF53659">
    <property type="entry name" value="Isocitrate/Isopropylmalate dehydrogenase-like"/>
    <property type="match status" value="1"/>
</dbReference>
<keyword evidence="6 10" id="KW-0594">Phospholipid biosynthesis</keyword>
<evidence type="ECO:0000256" key="7">
    <source>
        <dbReference type="ARBA" id="ARBA00023264"/>
    </source>
</evidence>